<reference evidence="2" key="1">
    <citation type="journal article" date="2025" name="Aquaculture">
        <title>Assessment of the bioflocculant production and safety properties of Metabacillus hrfriensis sp. nov. based on phenotypic and whole-genome sequencing analysis.</title>
        <authorList>
            <person name="Zhang R."/>
            <person name="Zhao Z."/>
            <person name="Luo L."/>
            <person name="Wang S."/>
            <person name="Guo K."/>
            <person name="Xu W."/>
        </authorList>
    </citation>
    <scope>NUCLEOTIDE SEQUENCE [LARGE SCALE GENOMIC DNA]</scope>
    <source>
        <strain evidence="2">CT-WN-B3</strain>
    </source>
</reference>
<accession>A0ACD4R9Y7</accession>
<dbReference type="Proteomes" id="UP001226091">
    <property type="component" value="Chromosome"/>
</dbReference>
<evidence type="ECO:0000313" key="1">
    <source>
        <dbReference type="EMBL" id="WHZ57300.1"/>
    </source>
</evidence>
<organism evidence="1 2">
    <name type="scientific">Metabacillus hrfriensis</name>
    <dbReference type="NCBI Taxonomy" id="3048891"/>
    <lineage>
        <taxon>Bacteria</taxon>
        <taxon>Bacillati</taxon>
        <taxon>Bacillota</taxon>
        <taxon>Bacilli</taxon>
        <taxon>Bacillales</taxon>
        <taxon>Bacillaceae</taxon>
        <taxon>Metabacillus</taxon>
    </lineage>
</organism>
<evidence type="ECO:0000313" key="2">
    <source>
        <dbReference type="Proteomes" id="UP001226091"/>
    </source>
</evidence>
<keyword evidence="2" id="KW-1185">Reference proteome</keyword>
<keyword evidence="1" id="KW-0238">DNA-binding</keyword>
<protein>
    <submittedName>
        <fullName evidence="1">LacI family DNA-binding transcriptional regulator</fullName>
    </submittedName>
</protein>
<sequence length="355" mass="40270">MTTLKEIAEHVGVSISTVSRVINNDLSRNIHPETKRKVWDAVKDYGYKPNQNARNLASQKKTEKKKTMQIGCLVQHPHLIERYDPYYSPIFNGISKTLTEHKYSLIYIDSFDKKIEETDFYRTINSDTLDGIILFGNFEENVLSFIKNQISCIVALETAHTDRLDVSLVDYDRQSACRAAIKHLIEQGHEKIGFIGGGTGADYVNLSDEERYKGYVKALHEFGLELESDWIVNAQWTPSLSYSGMKKILNLDSKPTAMFCASDTMAIAAMRAVYENKLQIPEDVAFIGIDNIEMSLYSNPPLSTIHIPKYEIGKAAVNVLLNQIEERMDLPVVTLLPYQLIARESSENKSNLKHL</sequence>
<dbReference type="EMBL" id="CP126116">
    <property type="protein sequence ID" value="WHZ57300.1"/>
    <property type="molecule type" value="Genomic_DNA"/>
</dbReference>
<gene>
    <name evidence="1" type="ORF">QLQ22_22050</name>
</gene>
<name>A0ACD4R9Y7_9BACI</name>
<proteinExistence type="predicted"/>